<dbReference type="Pfam" id="PF00512">
    <property type="entry name" value="HisKA"/>
    <property type="match status" value="1"/>
</dbReference>
<dbReference type="Gene3D" id="1.10.287.130">
    <property type="match status" value="1"/>
</dbReference>
<dbReference type="PROSITE" id="PS50109">
    <property type="entry name" value="HIS_KIN"/>
    <property type="match status" value="1"/>
</dbReference>
<evidence type="ECO:0000256" key="7">
    <source>
        <dbReference type="ARBA" id="ARBA00022692"/>
    </source>
</evidence>
<evidence type="ECO:0000256" key="3">
    <source>
        <dbReference type="ARBA" id="ARBA00012438"/>
    </source>
</evidence>
<comment type="caution">
    <text evidence="13">The sequence shown here is derived from an EMBL/GenBank/DDBJ whole genome shotgun (WGS) entry which is preliminary data.</text>
</comment>
<dbReference type="CDD" id="cd00082">
    <property type="entry name" value="HisKA"/>
    <property type="match status" value="1"/>
</dbReference>
<dbReference type="Proteomes" id="UP000295710">
    <property type="component" value="Unassembled WGS sequence"/>
</dbReference>
<dbReference type="InterPro" id="IPR005467">
    <property type="entry name" value="His_kinase_dom"/>
</dbReference>
<keyword evidence="5" id="KW-0597">Phosphoprotein</keyword>
<evidence type="ECO:0000256" key="10">
    <source>
        <dbReference type="ARBA" id="ARBA00023012"/>
    </source>
</evidence>
<dbReference type="Pfam" id="PF02518">
    <property type="entry name" value="HATPase_c"/>
    <property type="match status" value="1"/>
</dbReference>
<keyword evidence="4" id="KW-1003">Cell membrane</keyword>
<evidence type="ECO:0000256" key="2">
    <source>
        <dbReference type="ARBA" id="ARBA00004651"/>
    </source>
</evidence>
<dbReference type="InterPro" id="IPR004358">
    <property type="entry name" value="Sig_transdc_His_kin-like_C"/>
</dbReference>
<dbReference type="SUPFAM" id="SSF47384">
    <property type="entry name" value="Homodimeric domain of signal transducing histidine kinase"/>
    <property type="match status" value="1"/>
</dbReference>
<dbReference type="CDD" id="cd00075">
    <property type="entry name" value="HATPase"/>
    <property type="match status" value="1"/>
</dbReference>
<keyword evidence="8 13" id="KW-0418">Kinase</keyword>
<dbReference type="GO" id="GO:0000155">
    <property type="term" value="F:phosphorelay sensor kinase activity"/>
    <property type="evidence" value="ECO:0007669"/>
    <property type="project" value="InterPro"/>
</dbReference>
<organism evidence="13 14">
    <name type="scientific">Extibacter muris</name>
    <dbReference type="NCBI Taxonomy" id="1796622"/>
    <lineage>
        <taxon>Bacteria</taxon>
        <taxon>Bacillati</taxon>
        <taxon>Bacillota</taxon>
        <taxon>Clostridia</taxon>
        <taxon>Lachnospirales</taxon>
        <taxon>Lachnospiraceae</taxon>
        <taxon>Extibacter</taxon>
    </lineage>
</organism>
<dbReference type="PANTHER" id="PTHR45453">
    <property type="entry name" value="PHOSPHATE REGULON SENSOR PROTEIN PHOR"/>
    <property type="match status" value="1"/>
</dbReference>
<evidence type="ECO:0000313" key="13">
    <source>
        <dbReference type="EMBL" id="TDA20184.1"/>
    </source>
</evidence>
<dbReference type="Gene3D" id="3.30.565.10">
    <property type="entry name" value="Histidine kinase-like ATPase, C-terminal domain"/>
    <property type="match status" value="1"/>
</dbReference>
<comment type="subcellular location">
    <subcellularLocation>
        <location evidence="2">Cell membrane</location>
        <topology evidence="2">Multi-pass membrane protein</topology>
    </subcellularLocation>
</comment>
<dbReference type="InterPro" id="IPR003661">
    <property type="entry name" value="HisK_dim/P_dom"/>
</dbReference>
<keyword evidence="7" id="KW-0812">Transmembrane</keyword>
<evidence type="ECO:0000256" key="11">
    <source>
        <dbReference type="ARBA" id="ARBA00023136"/>
    </source>
</evidence>
<name>A0A4R4F8X7_9FIRM</name>
<dbReference type="InterPro" id="IPR036097">
    <property type="entry name" value="HisK_dim/P_sf"/>
</dbReference>
<dbReference type="EC" id="2.7.13.3" evidence="3"/>
<dbReference type="AlphaFoldDB" id="A0A4R4F8X7"/>
<dbReference type="InterPro" id="IPR036890">
    <property type="entry name" value="HATPase_C_sf"/>
</dbReference>
<evidence type="ECO:0000256" key="5">
    <source>
        <dbReference type="ARBA" id="ARBA00022553"/>
    </source>
</evidence>
<evidence type="ECO:0000256" key="9">
    <source>
        <dbReference type="ARBA" id="ARBA00022989"/>
    </source>
</evidence>
<dbReference type="PANTHER" id="PTHR45453:SF2">
    <property type="entry name" value="HISTIDINE KINASE"/>
    <property type="match status" value="1"/>
</dbReference>
<keyword evidence="11" id="KW-0472">Membrane</keyword>
<evidence type="ECO:0000256" key="8">
    <source>
        <dbReference type="ARBA" id="ARBA00022777"/>
    </source>
</evidence>
<dbReference type="PRINTS" id="PR00344">
    <property type="entry name" value="BCTRLSENSOR"/>
</dbReference>
<feature type="domain" description="Histidine kinase" evidence="12">
    <location>
        <begin position="92"/>
        <end position="306"/>
    </location>
</feature>
<dbReference type="SMART" id="SM00387">
    <property type="entry name" value="HATPase_c"/>
    <property type="match status" value="1"/>
</dbReference>
<sequence length="306" mass="34845">MMMIPALCLAIVAACMWRRMRALRRGIYTFTEKLEESLDAMADGEELEECGIPEDTLWGKVHGKLVKTSHMWHQKNEQNNREKRQIKELISDLSHQTRTPIANMKLYLEMLQAGDLDTEKAGEFLAKIEGQTEKLDFLLRSMVKMSRLEAGIIEIRSQKNCIYETLVQAAGAAVPAAEKKGIRICVDCEEHIEADHDRKWTGEAIYNILDNAVKYTRSGGTVQIRAAVQEFFTKISISDNGKGIARERQALIFQRFYREPEVHEEEGVGVGLYLAREIITRQKGYIEVRSEEGEGAEFCVYLPNGK</sequence>
<dbReference type="InterPro" id="IPR003594">
    <property type="entry name" value="HATPase_dom"/>
</dbReference>
<evidence type="ECO:0000256" key="4">
    <source>
        <dbReference type="ARBA" id="ARBA00022475"/>
    </source>
</evidence>
<evidence type="ECO:0000313" key="14">
    <source>
        <dbReference type="Proteomes" id="UP000295710"/>
    </source>
</evidence>
<gene>
    <name evidence="13" type="ORF">E1963_18490</name>
</gene>
<proteinExistence type="predicted"/>
<dbReference type="SUPFAM" id="SSF55874">
    <property type="entry name" value="ATPase domain of HSP90 chaperone/DNA topoisomerase II/histidine kinase"/>
    <property type="match status" value="1"/>
</dbReference>
<dbReference type="SMART" id="SM00388">
    <property type="entry name" value="HisKA"/>
    <property type="match status" value="1"/>
</dbReference>
<keyword evidence="14" id="KW-1185">Reference proteome</keyword>
<keyword evidence="9" id="KW-1133">Transmembrane helix</keyword>
<reference evidence="13 14" key="1">
    <citation type="journal article" date="2016" name="Nat. Microbiol.">
        <title>The Mouse Intestinal Bacterial Collection (miBC) provides host-specific insight into cultured diversity and functional potential of the gut microbiota.</title>
        <authorList>
            <person name="Lagkouvardos I."/>
            <person name="Pukall R."/>
            <person name="Abt B."/>
            <person name="Foesel B.U."/>
            <person name="Meier-Kolthoff J.P."/>
            <person name="Kumar N."/>
            <person name="Bresciani A."/>
            <person name="Martinez I."/>
            <person name="Just S."/>
            <person name="Ziegler C."/>
            <person name="Brugiroux S."/>
            <person name="Garzetti D."/>
            <person name="Wenning M."/>
            <person name="Bui T.P."/>
            <person name="Wang J."/>
            <person name="Hugenholtz F."/>
            <person name="Plugge C.M."/>
            <person name="Peterson D.A."/>
            <person name="Hornef M.W."/>
            <person name="Baines J.F."/>
            <person name="Smidt H."/>
            <person name="Walter J."/>
            <person name="Kristiansen K."/>
            <person name="Nielsen H.B."/>
            <person name="Haller D."/>
            <person name="Overmann J."/>
            <person name="Stecher B."/>
            <person name="Clavel T."/>
        </authorList>
    </citation>
    <scope>NUCLEOTIDE SEQUENCE [LARGE SCALE GENOMIC DNA]</scope>
    <source>
        <strain evidence="13 14">DSM 28560</strain>
    </source>
</reference>
<keyword evidence="6" id="KW-0808">Transferase</keyword>
<evidence type="ECO:0000256" key="6">
    <source>
        <dbReference type="ARBA" id="ARBA00022679"/>
    </source>
</evidence>
<dbReference type="FunFam" id="3.30.565.10:FF:000006">
    <property type="entry name" value="Sensor histidine kinase WalK"/>
    <property type="match status" value="1"/>
</dbReference>
<dbReference type="EMBL" id="SMMX01000029">
    <property type="protein sequence ID" value="TDA20184.1"/>
    <property type="molecule type" value="Genomic_DNA"/>
</dbReference>
<dbReference type="InterPro" id="IPR050351">
    <property type="entry name" value="BphY/WalK/GraS-like"/>
</dbReference>
<dbReference type="GO" id="GO:0005886">
    <property type="term" value="C:plasma membrane"/>
    <property type="evidence" value="ECO:0007669"/>
    <property type="project" value="UniProtKB-SubCell"/>
</dbReference>
<dbReference type="GO" id="GO:0004721">
    <property type="term" value="F:phosphoprotein phosphatase activity"/>
    <property type="evidence" value="ECO:0007669"/>
    <property type="project" value="TreeGrafter"/>
</dbReference>
<comment type="catalytic activity">
    <reaction evidence="1">
        <text>ATP + protein L-histidine = ADP + protein N-phospho-L-histidine.</text>
        <dbReference type="EC" id="2.7.13.3"/>
    </reaction>
</comment>
<accession>A0A4R4F8X7</accession>
<dbReference type="GO" id="GO:0016036">
    <property type="term" value="P:cellular response to phosphate starvation"/>
    <property type="evidence" value="ECO:0007669"/>
    <property type="project" value="TreeGrafter"/>
</dbReference>
<evidence type="ECO:0000256" key="1">
    <source>
        <dbReference type="ARBA" id="ARBA00000085"/>
    </source>
</evidence>
<protein>
    <recommendedName>
        <fullName evidence="3">histidine kinase</fullName>
        <ecNumber evidence="3">2.7.13.3</ecNumber>
    </recommendedName>
</protein>
<keyword evidence="10" id="KW-0902">Two-component regulatory system</keyword>
<evidence type="ECO:0000259" key="12">
    <source>
        <dbReference type="PROSITE" id="PS50109"/>
    </source>
</evidence>